<organism evidence="1 2">
    <name type="scientific">Brevibacterium mcbrellneri ATCC 49030</name>
    <dbReference type="NCBI Taxonomy" id="585530"/>
    <lineage>
        <taxon>Bacteria</taxon>
        <taxon>Bacillati</taxon>
        <taxon>Actinomycetota</taxon>
        <taxon>Actinomycetes</taxon>
        <taxon>Micrococcales</taxon>
        <taxon>Brevibacteriaceae</taxon>
        <taxon>Brevibacterium</taxon>
    </lineage>
</organism>
<evidence type="ECO:0000313" key="1">
    <source>
        <dbReference type="EMBL" id="EFG47978.1"/>
    </source>
</evidence>
<proteinExistence type="predicted"/>
<dbReference type="EMBL" id="ADNU01000021">
    <property type="protein sequence ID" value="EFG47978.1"/>
    <property type="molecule type" value="Genomic_DNA"/>
</dbReference>
<evidence type="ECO:0000313" key="2">
    <source>
        <dbReference type="Proteomes" id="UP000005714"/>
    </source>
</evidence>
<reference evidence="1 2" key="1">
    <citation type="submission" date="2010-04" db="EMBL/GenBank/DDBJ databases">
        <authorList>
            <person name="Qin X."/>
            <person name="Bachman B."/>
            <person name="Battles P."/>
            <person name="Bell A."/>
            <person name="Bess C."/>
            <person name="Bickham C."/>
            <person name="Chaboub L."/>
            <person name="Chen D."/>
            <person name="Coyle M."/>
            <person name="Deiros D.R."/>
            <person name="Dinh H."/>
            <person name="Forbes L."/>
            <person name="Fowler G."/>
            <person name="Francisco L."/>
            <person name="Fu Q."/>
            <person name="Gubbala S."/>
            <person name="Hale W."/>
            <person name="Han Y."/>
            <person name="Hemphill L."/>
            <person name="Highlander S.K."/>
            <person name="Hirani K."/>
            <person name="Hogues M."/>
            <person name="Jackson L."/>
            <person name="Jakkamsetti A."/>
            <person name="Javaid M."/>
            <person name="Jiang H."/>
            <person name="Korchina V."/>
            <person name="Kovar C."/>
            <person name="Lara F."/>
            <person name="Lee S."/>
            <person name="Mata R."/>
            <person name="Mathew T."/>
            <person name="Moen C."/>
            <person name="Morales K."/>
            <person name="Munidasa M."/>
            <person name="Nazareth L."/>
            <person name="Ngo R."/>
            <person name="Nguyen L."/>
            <person name="Okwuonu G."/>
            <person name="Ongeri F."/>
            <person name="Patil S."/>
            <person name="Petrosino J."/>
            <person name="Pham C."/>
            <person name="Pham P."/>
            <person name="Pu L.-L."/>
            <person name="Puazo M."/>
            <person name="Raj R."/>
            <person name="Reid J."/>
            <person name="Rouhana J."/>
            <person name="Saada N."/>
            <person name="Shang Y."/>
            <person name="Simmons D."/>
            <person name="Thornton R."/>
            <person name="Warren J."/>
            <person name="Weissenberger G."/>
            <person name="Zhang J."/>
            <person name="Zhang L."/>
            <person name="Zhou C."/>
            <person name="Zhu D."/>
            <person name="Muzny D."/>
            <person name="Worley K."/>
            <person name="Gibbs R."/>
        </authorList>
    </citation>
    <scope>NUCLEOTIDE SEQUENCE [LARGE SCALE GENOMIC DNA]</scope>
    <source>
        <strain evidence="1 2">ATCC 49030</strain>
    </source>
</reference>
<accession>D4YLE4</accession>
<name>D4YLE4_9MICO</name>
<dbReference type="Proteomes" id="UP000005714">
    <property type="component" value="Unassembled WGS sequence"/>
</dbReference>
<sequence>MYIRALGYTTPSYPPHVTWFGLAVLGKRFFGSWDVSDALKPDKNEP</sequence>
<protein>
    <submittedName>
        <fullName evidence="1">Uncharacterized protein</fullName>
    </submittedName>
</protein>
<gene>
    <name evidence="1" type="ORF">HMPREF0183_0754</name>
</gene>
<comment type="caution">
    <text evidence="1">The sequence shown here is derived from an EMBL/GenBank/DDBJ whole genome shotgun (WGS) entry which is preliminary data.</text>
</comment>
<keyword evidence="2" id="KW-1185">Reference proteome</keyword>
<dbReference type="AlphaFoldDB" id="D4YLE4"/>